<dbReference type="OrthoDB" id="3183422at2"/>
<name>A0A174L7Q5_9FIRM</name>
<dbReference type="EMBL" id="CYZU01000066">
    <property type="protein sequence ID" value="CUP20272.1"/>
    <property type="molecule type" value="Genomic_DNA"/>
</dbReference>
<sequence length="115" mass="13325">MKKLFISQPMVDRTDEEIFKERETAIAEARKILGEDIEIIDSYCKEDRTPLGYLAYSIKKLSEADVAYFGKGWQDYRGCRIEHECALQYGIKILLSEFDPHKTVIGKRLDAGCWD</sequence>
<organism evidence="1 2">
    <name type="scientific">Faecalicatena contorta</name>
    <dbReference type="NCBI Taxonomy" id="39482"/>
    <lineage>
        <taxon>Bacteria</taxon>
        <taxon>Bacillati</taxon>
        <taxon>Bacillota</taxon>
        <taxon>Clostridia</taxon>
        <taxon>Lachnospirales</taxon>
        <taxon>Lachnospiraceae</taxon>
        <taxon>Faecalicatena</taxon>
    </lineage>
</organism>
<accession>A0A174L7Q5</accession>
<protein>
    <recommendedName>
        <fullName evidence="3">DUF4406 domain-containing protein</fullName>
    </recommendedName>
</protein>
<dbReference type="InterPro" id="IPR025518">
    <property type="entry name" value="DUF4406"/>
</dbReference>
<evidence type="ECO:0000313" key="1">
    <source>
        <dbReference type="EMBL" id="CUP20272.1"/>
    </source>
</evidence>
<dbReference type="RefSeq" id="WP_055155030.1">
    <property type="nucleotide sequence ID" value="NZ_CYZU01000066.1"/>
</dbReference>
<gene>
    <name evidence="1" type="ORF">ERS852491_04533</name>
</gene>
<evidence type="ECO:0008006" key="3">
    <source>
        <dbReference type="Google" id="ProtNLM"/>
    </source>
</evidence>
<evidence type="ECO:0000313" key="2">
    <source>
        <dbReference type="Proteomes" id="UP000095544"/>
    </source>
</evidence>
<reference evidence="1 2" key="1">
    <citation type="submission" date="2015-09" db="EMBL/GenBank/DDBJ databases">
        <authorList>
            <consortium name="Pathogen Informatics"/>
        </authorList>
    </citation>
    <scope>NUCLEOTIDE SEQUENCE [LARGE SCALE GENOMIC DNA]</scope>
    <source>
        <strain evidence="1 2">2789STDY5834876</strain>
    </source>
</reference>
<dbReference type="STRING" id="39482.ERS852491_04533"/>
<dbReference type="Pfam" id="PF14359">
    <property type="entry name" value="DUF4406"/>
    <property type="match status" value="1"/>
</dbReference>
<proteinExistence type="predicted"/>
<dbReference type="Proteomes" id="UP000095544">
    <property type="component" value="Unassembled WGS sequence"/>
</dbReference>
<dbReference type="AlphaFoldDB" id="A0A174L7Q5"/>